<name>A0AAW4DMV2_9LACO</name>
<accession>A0AAW4DMV2</accession>
<dbReference type="AlphaFoldDB" id="A0AAW4DMV2"/>
<comment type="caution">
    <text evidence="1">The sequence shown here is derived from an EMBL/GenBank/DDBJ whole genome shotgun (WGS) entry which is preliminary data.</text>
</comment>
<organism evidence="1 2">
    <name type="scientific">Lactobacillus crispatus</name>
    <dbReference type="NCBI Taxonomy" id="47770"/>
    <lineage>
        <taxon>Bacteria</taxon>
        <taxon>Bacillati</taxon>
        <taxon>Bacillota</taxon>
        <taxon>Bacilli</taxon>
        <taxon>Lactobacillales</taxon>
        <taxon>Lactobacillaceae</taxon>
        <taxon>Lactobacillus</taxon>
    </lineage>
</organism>
<dbReference type="EMBL" id="JACCPP010000022">
    <property type="protein sequence ID" value="MBI1708274.1"/>
    <property type="molecule type" value="Genomic_DNA"/>
</dbReference>
<protein>
    <submittedName>
        <fullName evidence="1">Uncharacterized protein</fullName>
    </submittedName>
</protein>
<evidence type="ECO:0000313" key="2">
    <source>
        <dbReference type="Proteomes" id="UP001194414"/>
    </source>
</evidence>
<evidence type="ECO:0000313" key="1">
    <source>
        <dbReference type="EMBL" id="MBI1708274.1"/>
    </source>
</evidence>
<sequence>MFNLFESFSSQDNITKFLNSLDYWQQLNLYIMLYQVRAGVSYEDAKSEALANVMDQKNLHYLLEEAINSPGPRRESTKEFIKKAEENAKEQLIDTLIKRINVLESRTK</sequence>
<dbReference type="Proteomes" id="UP001194414">
    <property type="component" value="Unassembled WGS sequence"/>
</dbReference>
<reference evidence="1" key="1">
    <citation type="submission" date="2020-07" db="EMBL/GenBank/DDBJ databases">
        <title>Comparative genomics analyses of Lactobacillus crispatus isolated from different ecological niches.</title>
        <authorList>
            <person name="Mancino W."/>
            <person name="Mancabelli L."/>
            <person name="Lugli G.A."/>
            <person name="Milani C."/>
            <person name="Viappiani A."/>
            <person name="Anzalone R."/>
            <person name="Longhi G."/>
            <person name="Ventura M."/>
            <person name="Turroni F."/>
        </authorList>
    </citation>
    <scope>NUCLEOTIDE SEQUENCE</scope>
    <source>
        <strain evidence="1">LB65</strain>
    </source>
</reference>
<proteinExistence type="predicted"/>
<dbReference type="RefSeq" id="WP_198566600.1">
    <property type="nucleotide sequence ID" value="NZ_JACCPP010000022.1"/>
</dbReference>
<gene>
    <name evidence="1" type="ORF">HYQ56_1258</name>
</gene>